<feature type="domain" description="Sushi" evidence="8">
    <location>
        <begin position="30"/>
        <end position="94"/>
    </location>
</feature>
<organism evidence="9 10">
    <name type="scientific">Eleutherodactylus coqui</name>
    <name type="common">Puerto Rican coqui</name>
    <dbReference type="NCBI Taxonomy" id="57060"/>
    <lineage>
        <taxon>Eukaryota</taxon>
        <taxon>Metazoa</taxon>
        <taxon>Chordata</taxon>
        <taxon>Craniata</taxon>
        <taxon>Vertebrata</taxon>
        <taxon>Euteleostomi</taxon>
        <taxon>Amphibia</taxon>
        <taxon>Batrachia</taxon>
        <taxon>Anura</taxon>
        <taxon>Neobatrachia</taxon>
        <taxon>Hyloidea</taxon>
        <taxon>Eleutherodactylidae</taxon>
        <taxon>Eleutherodactylinae</taxon>
        <taxon>Eleutherodactylus</taxon>
        <taxon>Eleutherodactylus</taxon>
    </lineage>
</organism>
<feature type="disulfide bond" evidence="6">
    <location>
        <begin position="245"/>
        <end position="272"/>
    </location>
</feature>
<feature type="disulfide bond" evidence="6">
    <location>
        <begin position="156"/>
        <end position="199"/>
    </location>
</feature>
<evidence type="ECO:0000256" key="7">
    <source>
        <dbReference type="SAM" id="Phobius"/>
    </source>
</evidence>
<comment type="caution">
    <text evidence="9">The sequence shown here is derived from an EMBL/GenBank/DDBJ whole genome shotgun (WGS) entry which is preliminary data.</text>
</comment>
<keyword evidence="1 6" id="KW-0768">Sushi</keyword>
<dbReference type="PROSITE" id="PS50923">
    <property type="entry name" value="SUSHI"/>
    <property type="match status" value="4"/>
</dbReference>
<dbReference type="SMART" id="SM00032">
    <property type="entry name" value="CCP"/>
    <property type="match status" value="4"/>
</dbReference>
<sequence length="301" mass="32982">ISALLCYHGISMEYYWIILMLPAFFHTSHGNCGAPPRLDFAELNAEFIDKDNFSVGETVTYGCQPGFSRDPKVSNIVTCLNDSTWSTTGIFCIRRSCGNPGEPINGKASIDDTLFGSRVNYTCDPGYNMISKKDYRECMANGQWSNEVPVCEVQKCPPPDAIPDGTFRPDMEEYEYQNAVTYECNDKNAALIGHKTLVCTTFGNWSSDPPRCKEVNCESPNVDNAEKLSGFNGPYTLNSAVSFRCSAGYTMIGSSSVKCNATSQWEPPLPVCSGNNVGAIVGNTLVIFTMSVMALVINNVF</sequence>
<keyword evidence="3" id="KW-0677">Repeat</keyword>
<evidence type="ECO:0000313" key="9">
    <source>
        <dbReference type="EMBL" id="KAG9466040.1"/>
    </source>
</evidence>
<dbReference type="InterPro" id="IPR000436">
    <property type="entry name" value="Sushi_SCR_CCP_dom"/>
</dbReference>
<dbReference type="Proteomes" id="UP000770717">
    <property type="component" value="Unassembled WGS sequence"/>
</dbReference>
<evidence type="ECO:0000256" key="5">
    <source>
        <dbReference type="ARBA" id="ARBA00023180"/>
    </source>
</evidence>
<dbReference type="EMBL" id="WNTK01002432">
    <property type="protein sequence ID" value="KAG9466040.1"/>
    <property type="molecule type" value="Genomic_DNA"/>
</dbReference>
<proteinExistence type="predicted"/>
<evidence type="ECO:0000256" key="2">
    <source>
        <dbReference type="ARBA" id="ARBA00022729"/>
    </source>
</evidence>
<evidence type="ECO:0000256" key="6">
    <source>
        <dbReference type="PROSITE-ProRule" id="PRU00302"/>
    </source>
</evidence>
<keyword evidence="10" id="KW-1185">Reference proteome</keyword>
<keyword evidence="4 6" id="KW-1015">Disulfide bond</keyword>
<keyword evidence="5" id="KW-0325">Glycoprotein</keyword>
<dbReference type="SUPFAM" id="SSF57535">
    <property type="entry name" value="Complement control module/SCR domain"/>
    <property type="match status" value="4"/>
</dbReference>
<keyword evidence="7" id="KW-0472">Membrane</keyword>
<gene>
    <name evidence="9" type="ORF">GDO78_017321</name>
</gene>
<feature type="domain" description="Sushi" evidence="8">
    <location>
        <begin position="95"/>
        <end position="153"/>
    </location>
</feature>
<dbReference type="FunFam" id="2.10.70.10:FF:000014">
    <property type="entry name" value="Membrane cofactor protein"/>
    <property type="match status" value="1"/>
</dbReference>
<protein>
    <recommendedName>
        <fullName evidence="8">Sushi domain-containing protein</fullName>
    </recommendedName>
</protein>
<keyword evidence="7" id="KW-0812">Transmembrane</keyword>
<evidence type="ECO:0000313" key="10">
    <source>
        <dbReference type="Proteomes" id="UP000770717"/>
    </source>
</evidence>
<feature type="transmembrane region" description="Helical" evidence="7">
    <location>
        <begin position="277"/>
        <end position="297"/>
    </location>
</feature>
<keyword evidence="7" id="KW-1133">Transmembrane helix</keyword>
<feature type="domain" description="Sushi" evidence="8">
    <location>
        <begin position="215"/>
        <end position="274"/>
    </location>
</feature>
<dbReference type="InterPro" id="IPR050350">
    <property type="entry name" value="Compl-Cell_Adhes-Reg"/>
</dbReference>
<dbReference type="Pfam" id="PF00084">
    <property type="entry name" value="Sushi"/>
    <property type="match status" value="4"/>
</dbReference>
<evidence type="ECO:0000256" key="1">
    <source>
        <dbReference type="ARBA" id="ARBA00022659"/>
    </source>
</evidence>
<dbReference type="AlphaFoldDB" id="A0A8J6BLU7"/>
<accession>A0A8J6BLU7</accession>
<dbReference type="Gene3D" id="2.10.70.10">
    <property type="entry name" value="Complement Module, domain 1"/>
    <property type="match status" value="4"/>
</dbReference>
<comment type="caution">
    <text evidence="6">Lacks conserved residue(s) required for the propagation of feature annotation.</text>
</comment>
<evidence type="ECO:0000256" key="3">
    <source>
        <dbReference type="ARBA" id="ARBA00022737"/>
    </source>
</evidence>
<dbReference type="PANTHER" id="PTHR19325">
    <property type="entry name" value="COMPLEMENT COMPONENT-RELATED SUSHI DOMAIN-CONTAINING"/>
    <property type="match status" value="1"/>
</dbReference>
<name>A0A8J6BLU7_ELECQ</name>
<keyword evidence="2" id="KW-0732">Signal</keyword>
<evidence type="ECO:0000256" key="4">
    <source>
        <dbReference type="ARBA" id="ARBA00023157"/>
    </source>
</evidence>
<feature type="non-terminal residue" evidence="9">
    <location>
        <position position="1"/>
    </location>
</feature>
<dbReference type="InterPro" id="IPR035976">
    <property type="entry name" value="Sushi/SCR/CCP_sf"/>
</dbReference>
<reference evidence="9" key="1">
    <citation type="thesis" date="2020" institute="ProQuest LLC" country="789 East Eisenhower Parkway, Ann Arbor, MI, USA">
        <title>Comparative Genomics and Chromosome Evolution.</title>
        <authorList>
            <person name="Mudd A.B."/>
        </authorList>
    </citation>
    <scope>NUCLEOTIDE SEQUENCE</scope>
    <source>
        <strain evidence="9">HN-11 Male</strain>
        <tissue evidence="9">Kidney and liver</tissue>
    </source>
</reference>
<evidence type="ECO:0000259" key="8">
    <source>
        <dbReference type="PROSITE" id="PS50923"/>
    </source>
</evidence>
<feature type="domain" description="Sushi" evidence="8">
    <location>
        <begin position="154"/>
        <end position="214"/>
    </location>
</feature>
<dbReference type="OrthoDB" id="6480633at2759"/>
<dbReference type="CDD" id="cd00033">
    <property type="entry name" value="CCP"/>
    <property type="match status" value="4"/>
</dbReference>
<dbReference type="PANTHER" id="PTHR19325:SF570">
    <property type="entry name" value="COMPLEMENT COMPONENT 4 BINDING PROTEIN, MEMBRANE"/>
    <property type="match status" value="1"/>
</dbReference>